<feature type="compositionally biased region" description="Low complexity" evidence="1">
    <location>
        <begin position="857"/>
        <end position="871"/>
    </location>
</feature>
<feature type="compositionally biased region" description="Polar residues" evidence="1">
    <location>
        <begin position="29"/>
        <end position="52"/>
    </location>
</feature>
<feature type="compositionally biased region" description="Acidic residues" evidence="1">
    <location>
        <begin position="1029"/>
        <end position="1043"/>
    </location>
</feature>
<feature type="region of interest" description="Disordered" evidence="1">
    <location>
        <begin position="1"/>
        <end position="59"/>
    </location>
</feature>
<name>A0ABR1JK96_9AGAR</name>
<feature type="region of interest" description="Disordered" evidence="1">
    <location>
        <begin position="435"/>
        <end position="455"/>
    </location>
</feature>
<feature type="region of interest" description="Disordered" evidence="1">
    <location>
        <begin position="768"/>
        <end position="791"/>
    </location>
</feature>
<feature type="region of interest" description="Disordered" evidence="1">
    <location>
        <begin position="820"/>
        <end position="881"/>
    </location>
</feature>
<dbReference type="Proteomes" id="UP001498398">
    <property type="component" value="Unassembled WGS sequence"/>
</dbReference>
<feature type="compositionally biased region" description="Basic and acidic residues" evidence="1">
    <location>
        <begin position="619"/>
        <end position="631"/>
    </location>
</feature>
<feature type="compositionally biased region" description="Low complexity" evidence="1">
    <location>
        <begin position="1"/>
        <end position="11"/>
    </location>
</feature>
<reference evidence="2 3" key="1">
    <citation type="submission" date="2024-01" db="EMBL/GenBank/DDBJ databases">
        <title>A draft genome for the cacao thread blight pathogen Marasmiellus scandens.</title>
        <authorList>
            <person name="Baruah I.K."/>
            <person name="Leung J."/>
            <person name="Bukari Y."/>
            <person name="Amoako-Attah I."/>
            <person name="Meinhardt L.W."/>
            <person name="Bailey B.A."/>
            <person name="Cohen S.P."/>
        </authorList>
    </citation>
    <scope>NUCLEOTIDE SEQUENCE [LARGE SCALE GENOMIC DNA]</scope>
    <source>
        <strain evidence="2 3">GH-19</strain>
    </source>
</reference>
<feature type="region of interest" description="Disordered" evidence="1">
    <location>
        <begin position="994"/>
        <end position="1054"/>
    </location>
</feature>
<feature type="region of interest" description="Disordered" evidence="1">
    <location>
        <begin position="376"/>
        <end position="406"/>
    </location>
</feature>
<accession>A0ABR1JK96</accession>
<dbReference type="PANTHER" id="PTHR43941">
    <property type="entry name" value="STRUCTURAL MAINTENANCE OF CHROMOSOMES PROTEIN 2"/>
    <property type="match status" value="1"/>
</dbReference>
<feature type="compositionally biased region" description="Pro residues" evidence="1">
    <location>
        <begin position="12"/>
        <end position="27"/>
    </location>
</feature>
<organism evidence="2 3">
    <name type="scientific">Marasmiellus scandens</name>
    <dbReference type="NCBI Taxonomy" id="2682957"/>
    <lineage>
        <taxon>Eukaryota</taxon>
        <taxon>Fungi</taxon>
        <taxon>Dikarya</taxon>
        <taxon>Basidiomycota</taxon>
        <taxon>Agaricomycotina</taxon>
        <taxon>Agaricomycetes</taxon>
        <taxon>Agaricomycetidae</taxon>
        <taxon>Agaricales</taxon>
        <taxon>Marasmiineae</taxon>
        <taxon>Omphalotaceae</taxon>
        <taxon>Marasmiellus</taxon>
    </lineage>
</organism>
<dbReference type="SUPFAM" id="SSF90257">
    <property type="entry name" value="Myosin rod fragments"/>
    <property type="match status" value="1"/>
</dbReference>
<evidence type="ECO:0000313" key="3">
    <source>
        <dbReference type="Proteomes" id="UP001498398"/>
    </source>
</evidence>
<protein>
    <submittedName>
        <fullName evidence="2">Uncharacterized protein</fullName>
    </submittedName>
</protein>
<keyword evidence="3" id="KW-1185">Reference proteome</keyword>
<feature type="region of interest" description="Disordered" evidence="1">
    <location>
        <begin position="723"/>
        <end position="742"/>
    </location>
</feature>
<dbReference type="EMBL" id="JBANRG010000011">
    <property type="protein sequence ID" value="KAK7462420.1"/>
    <property type="molecule type" value="Genomic_DNA"/>
</dbReference>
<feature type="region of interest" description="Disordered" evidence="1">
    <location>
        <begin position="519"/>
        <end position="654"/>
    </location>
</feature>
<feature type="compositionally biased region" description="Basic residues" evidence="1">
    <location>
        <begin position="204"/>
        <end position="215"/>
    </location>
</feature>
<sequence>MSMTDSSAGSPAPAPATPIFLIPPPFFPHSSTDPDPNSNAGTSTAGPSTVPTEPSPISPELRARFIEEMQKRKPSEEDVLIWNKHAQDKLCAYCSKSGQPKCTPADGFKSVRCRTCNERRGTCSKVREEHHYRVKRLLKLDDAAFQALYDAVGPLSPTIFKRGGKSGGESVGGDADAASDASQLPVRLRKKPADGTATPEPVSSRRRKSKSKSHTRHEDDEIDELASDGLSDLSSLCDCDHEHKLARSVEEIKRLEAELAQAKAKAQVWQAAASVPPSSDAALLQNTQNELARLKSAKEEVDRKLNTTTQALEKVLGQVSPLTTEAVRLKKDNEELRKKLRELEGIKAKYLELATATTDAKGPHKDAVKDALAKAQEKAEKAQEHAARAENQAREAGARAEEMKTKNGQLSEALTRVKEALGRSEAECKELREVRVAQDERQRQSFRSGEGDEIQNQNDKLTAMLHLLKGQLSRATVTLKEANENLSQASHLRLRVECQQLKLANENLQKELVELKNKNQALAGDSEKEKSKGPEEDGAANNAEAERNGEDVIMNDAGHQQAGSGDGPSSTPSDGSTIPSQSPSQPPPSQTQSQLQSESPPEQEPESPIQPQSQTEPEPEPRPQSNEDKADSSSPNQPLPTPPPETSELSQLKSANSALKATIYELQSSKTRLQADVEALNEELSARLASFRTQTGELITLKTSHTELKIKLDRALNKVREQTRVSAEDDSEPGSISAPAFGAGDLRRKLKDAEAEVKSLGSDLRKLEKEKERWERQREKLEKDKEKDTQKLRDMKRSLEEIEIKYERAVRDIKDLRERAGDERRGGGRVSYSQYHTRHVGRRAADEEDEERNSPYSTSSSTQVQAQAQSSRHASDELEEATREIAKLKDDLEYAQNHRDFLSSRLKARDTEHAVSLQKDIVEHTNIHLLNRMVAQAKTDFASRRITRAQIVETCDTLSGQLLQIAARRLERLEGSDGERVGFNGIMDLMDTASTSGSRWQGPIVDSGSGSASTSRPTRRRDSVGGYGGEEDPGADSQDEDMSEPPPKRRRLPR</sequence>
<feature type="compositionally biased region" description="Low complexity" evidence="1">
    <location>
        <begin position="172"/>
        <end position="182"/>
    </location>
</feature>
<feature type="compositionally biased region" description="Basic and acidic residues" evidence="1">
    <location>
        <begin position="525"/>
        <end position="535"/>
    </location>
</feature>
<gene>
    <name evidence="2" type="ORF">VKT23_008019</name>
</gene>
<dbReference type="PANTHER" id="PTHR43941:SF1">
    <property type="entry name" value="STRUCTURAL MAINTENANCE OF CHROMOSOMES PROTEIN 2"/>
    <property type="match status" value="1"/>
</dbReference>
<proteinExistence type="predicted"/>
<feature type="region of interest" description="Disordered" evidence="1">
    <location>
        <begin position="164"/>
        <end position="223"/>
    </location>
</feature>
<evidence type="ECO:0000313" key="2">
    <source>
        <dbReference type="EMBL" id="KAK7462420.1"/>
    </source>
</evidence>
<feature type="compositionally biased region" description="Low complexity" evidence="1">
    <location>
        <begin position="590"/>
        <end position="616"/>
    </location>
</feature>
<feature type="compositionally biased region" description="Basic and acidic residues" evidence="1">
    <location>
        <begin position="376"/>
        <end position="405"/>
    </location>
</feature>
<comment type="caution">
    <text evidence="2">The sequence shown here is derived from an EMBL/GenBank/DDBJ whole genome shotgun (WGS) entry which is preliminary data.</text>
</comment>
<feature type="compositionally biased region" description="Low complexity" evidence="1">
    <location>
        <begin position="567"/>
        <end position="583"/>
    </location>
</feature>
<evidence type="ECO:0000256" key="1">
    <source>
        <dbReference type="SAM" id="MobiDB-lite"/>
    </source>
</evidence>